<dbReference type="AlphaFoldDB" id="A0A073I060"/>
<organism evidence="2 3">
    <name type="scientific">Oxytricha trifallax</name>
    <dbReference type="NCBI Taxonomy" id="1172189"/>
    <lineage>
        <taxon>Eukaryota</taxon>
        <taxon>Sar</taxon>
        <taxon>Alveolata</taxon>
        <taxon>Ciliophora</taxon>
        <taxon>Intramacronucleata</taxon>
        <taxon>Spirotrichea</taxon>
        <taxon>Stichotrichia</taxon>
        <taxon>Sporadotrichida</taxon>
        <taxon>Oxytrichidae</taxon>
        <taxon>Oxytrichinae</taxon>
        <taxon>Oxytricha</taxon>
    </lineage>
</organism>
<accession>A0A073I060</accession>
<reference evidence="3" key="1">
    <citation type="journal article" date="2014" name="Cell">
        <title>The Architecture of a Scrambled Genome Reveals Massive Levels of Genomic Rearrangement during Development.</title>
        <authorList>
            <person name="Chen X."/>
            <person name="Bracht J.R."/>
            <person name="Goldman A.D."/>
            <person name="Dolzhenko E."/>
            <person name="Clay D.M."/>
            <person name="Swart E.C."/>
            <person name="Perlman D.H."/>
            <person name="Doak T.G."/>
            <person name="Stuart A."/>
            <person name="Amemiya C.T."/>
            <person name="Sebra R.P."/>
            <person name="Landweber L.F."/>
        </authorList>
    </citation>
    <scope>NUCLEOTIDE SEQUENCE [LARGE SCALE GENOMIC DNA]</scope>
    <source>
        <strain evidence="3">JRB310</strain>
    </source>
</reference>
<protein>
    <submittedName>
        <fullName evidence="2">Uncharacterized protein</fullName>
    </submittedName>
</protein>
<name>A0A073I060_9SPIT</name>
<feature type="region of interest" description="Disordered" evidence="1">
    <location>
        <begin position="223"/>
        <end position="260"/>
    </location>
</feature>
<evidence type="ECO:0000313" key="2">
    <source>
        <dbReference type="EMBL" id="KEJ82871.1"/>
    </source>
</evidence>
<comment type="caution">
    <text evidence="2">The sequence shown here is derived from an EMBL/GenBank/DDBJ whole genome shotgun (WGS) entry which is preliminary data.</text>
</comment>
<sequence length="311" mass="36324">MAQKIIYNIIKFISLQKNGLKLPTELFTKKIGLFEQYQAIKKEQRDTPLYFTEQEIYGQEPINSSCGCPCNICNPNYSETNSEKFSTIQRTNSEVENSYKQLKPEQVKNDMMLVDMLRNATTKVIHSKDQVNSRKIIQNQTPISKKANARDSQRGSALTLAGKQIIIAKSKNHSVKVYQRQNPNYQQIDNDQYTQSDLNSFNQNYLNSTPNFNQIDEFQFRKNQQQPQSNFSFQSNRSASNHQVNHSNNKSQSDQVGKQLDQISQQQQKCLYKLDVLNSNQAQMNLRFDDIIRYFEFKESQRCPIHQYQEE</sequence>
<proteinExistence type="predicted"/>
<gene>
    <name evidence="2" type="ORF">OXYTRIMIC_283</name>
</gene>
<dbReference type="EMBL" id="ARYC01002626">
    <property type="protein sequence ID" value="KEJ82871.1"/>
    <property type="molecule type" value="Genomic_DNA"/>
</dbReference>
<evidence type="ECO:0000313" key="3">
    <source>
        <dbReference type="Proteomes" id="UP000053232"/>
    </source>
</evidence>
<feature type="compositionally biased region" description="Low complexity" evidence="1">
    <location>
        <begin position="223"/>
        <end position="241"/>
    </location>
</feature>
<feature type="compositionally biased region" description="Polar residues" evidence="1">
    <location>
        <begin position="242"/>
        <end position="256"/>
    </location>
</feature>
<evidence type="ECO:0000256" key="1">
    <source>
        <dbReference type="SAM" id="MobiDB-lite"/>
    </source>
</evidence>
<dbReference type="Proteomes" id="UP000053232">
    <property type="component" value="Unassembled WGS sequence"/>
</dbReference>
<keyword evidence="3" id="KW-1185">Reference proteome</keyword>